<reference evidence="1 2" key="1">
    <citation type="journal article" date="2024" name="Plant Biotechnol. J.">
        <title>Dendrobium thyrsiflorum genome and its molecular insights into genes involved in important horticultural traits.</title>
        <authorList>
            <person name="Chen B."/>
            <person name="Wang J.Y."/>
            <person name="Zheng P.J."/>
            <person name="Li K.L."/>
            <person name="Liang Y.M."/>
            <person name="Chen X.F."/>
            <person name="Zhang C."/>
            <person name="Zhao X."/>
            <person name="He X."/>
            <person name="Zhang G.Q."/>
            <person name="Liu Z.J."/>
            <person name="Xu Q."/>
        </authorList>
    </citation>
    <scope>NUCLEOTIDE SEQUENCE [LARGE SCALE GENOMIC DNA]</scope>
    <source>
        <strain evidence="1">GZMU011</strain>
    </source>
</reference>
<name>A0ABD0VBM3_DENTH</name>
<protein>
    <submittedName>
        <fullName evidence="1">Uncharacterized protein</fullName>
    </submittedName>
</protein>
<organism evidence="1 2">
    <name type="scientific">Dendrobium thyrsiflorum</name>
    <name type="common">Pinecone-like raceme dendrobium</name>
    <name type="synonym">Orchid</name>
    <dbReference type="NCBI Taxonomy" id="117978"/>
    <lineage>
        <taxon>Eukaryota</taxon>
        <taxon>Viridiplantae</taxon>
        <taxon>Streptophyta</taxon>
        <taxon>Embryophyta</taxon>
        <taxon>Tracheophyta</taxon>
        <taxon>Spermatophyta</taxon>
        <taxon>Magnoliopsida</taxon>
        <taxon>Liliopsida</taxon>
        <taxon>Asparagales</taxon>
        <taxon>Orchidaceae</taxon>
        <taxon>Epidendroideae</taxon>
        <taxon>Malaxideae</taxon>
        <taxon>Dendrobiinae</taxon>
        <taxon>Dendrobium</taxon>
    </lineage>
</organism>
<dbReference type="EMBL" id="JANQDX010000006">
    <property type="protein sequence ID" value="KAL0922413.1"/>
    <property type="molecule type" value="Genomic_DNA"/>
</dbReference>
<proteinExistence type="predicted"/>
<evidence type="ECO:0000313" key="1">
    <source>
        <dbReference type="EMBL" id="KAL0922413.1"/>
    </source>
</evidence>
<dbReference type="AlphaFoldDB" id="A0ABD0VBM3"/>
<gene>
    <name evidence="1" type="ORF">M5K25_006398</name>
</gene>
<evidence type="ECO:0000313" key="2">
    <source>
        <dbReference type="Proteomes" id="UP001552299"/>
    </source>
</evidence>
<keyword evidence="2" id="KW-1185">Reference proteome</keyword>
<comment type="caution">
    <text evidence="1">The sequence shown here is derived from an EMBL/GenBank/DDBJ whole genome shotgun (WGS) entry which is preliminary data.</text>
</comment>
<dbReference type="Proteomes" id="UP001552299">
    <property type="component" value="Unassembled WGS sequence"/>
</dbReference>
<sequence>MDKSMLGDLDNLPEEDKARMSTMIDQLQIRDRVLFMFRNLEEFCPFFEISALSVGDGYKGGLLTHMGWYSLHLIPC</sequence>
<accession>A0ABD0VBM3</accession>